<dbReference type="EnsemblMetazoa" id="AMEM014559-RA">
    <property type="protein sequence ID" value="AMEM014559-PA"/>
    <property type="gene ID" value="AMEM014559"/>
</dbReference>
<evidence type="ECO:0000313" key="2">
    <source>
        <dbReference type="EnsemblMetazoa" id="AMEM014559-PA"/>
    </source>
</evidence>
<feature type="region of interest" description="Disordered" evidence="1">
    <location>
        <begin position="134"/>
        <end position="157"/>
    </location>
</feature>
<proteinExistence type="predicted"/>
<protein>
    <submittedName>
        <fullName evidence="2">Uncharacterized protein</fullName>
    </submittedName>
</protein>
<sequence>MRPRDGFGGCDRHEIARLPDRDCHLEQEYCVIQERRLHQQWGDRYQDWYKGSDIRCVMRTRPRLNGTTSSGLSRSSSGLLGDTTRIRSSVNCAVFVGMGRVRPVCDRHIYHYSWYQPTHQATTFTPDAGACGSAARSGQDFQSRPVPSAAIRSMIDR</sequence>
<name>A0A182VGF5_ANOME</name>
<dbReference type="Proteomes" id="UP000075903">
    <property type="component" value="Unassembled WGS sequence"/>
</dbReference>
<dbReference type="AlphaFoldDB" id="A0A182VGF5"/>
<reference evidence="2" key="1">
    <citation type="submission" date="2020-05" db="UniProtKB">
        <authorList>
            <consortium name="EnsemblMetazoa"/>
        </authorList>
    </citation>
    <scope>IDENTIFICATION</scope>
    <source>
        <strain evidence="2">MAF</strain>
    </source>
</reference>
<keyword evidence="3" id="KW-1185">Reference proteome</keyword>
<dbReference type="VEuPathDB" id="VectorBase:AMEM014559"/>
<organism evidence="2 3">
    <name type="scientific">Anopheles merus</name>
    <name type="common">Mosquito</name>
    <dbReference type="NCBI Taxonomy" id="30066"/>
    <lineage>
        <taxon>Eukaryota</taxon>
        <taxon>Metazoa</taxon>
        <taxon>Ecdysozoa</taxon>
        <taxon>Arthropoda</taxon>
        <taxon>Hexapoda</taxon>
        <taxon>Insecta</taxon>
        <taxon>Pterygota</taxon>
        <taxon>Neoptera</taxon>
        <taxon>Endopterygota</taxon>
        <taxon>Diptera</taxon>
        <taxon>Nematocera</taxon>
        <taxon>Culicoidea</taxon>
        <taxon>Culicidae</taxon>
        <taxon>Anophelinae</taxon>
        <taxon>Anopheles</taxon>
    </lineage>
</organism>
<accession>A0A182VGF5</accession>
<evidence type="ECO:0000313" key="3">
    <source>
        <dbReference type="Proteomes" id="UP000075903"/>
    </source>
</evidence>
<evidence type="ECO:0000256" key="1">
    <source>
        <dbReference type="SAM" id="MobiDB-lite"/>
    </source>
</evidence>